<dbReference type="AlphaFoldDB" id="A0A8J3P7N5"/>
<evidence type="ECO:0000313" key="1">
    <source>
        <dbReference type="EMBL" id="GIG04811.1"/>
    </source>
</evidence>
<organism evidence="1 2">
    <name type="scientific">Catellatospora coxensis</name>
    <dbReference type="NCBI Taxonomy" id="310354"/>
    <lineage>
        <taxon>Bacteria</taxon>
        <taxon>Bacillati</taxon>
        <taxon>Actinomycetota</taxon>
        <taxon>Actinomycetes</taxon>
        <taxon>Micromonosporales</taxon>
        <taxon>Micromonosporaceae</taxon>
        <taxon>Catellatospora</taxon>
    </lineage>
</organism>
<dbReference type="Proteomes" id="UP000630887">
    <property type="component" value="Unassembled WGS sequence"/>
</dbReference>
<evidence type="ECO:0000313" key="2">
    <source>
        <dbReference type="Proteomes" id="UP000630887"/>
    </source>
</evidence>
<name>A0A8J3P7N5_9ACTN</name>
<comment type="caution">
    <text evidence="1">The sequence shown here is derived from an EMBL/GenBank/DDBJ whole genome shotgun (WGS) entry which is preliminary data.</text>
</comment>
<keyword evidence="2" id="KW-1185">Reference proteome</keyword>
<gene>
    <name evidence="1" type="ORF">Cco03nite_15110</name>
</gene>
<reference evidence="1 2" key="1">
    <citation type="submission" date="2021-01" db="EMBL/GenBank/DDBJ databases">
        <title>Whole genome shotgun sequence of Catellatospora coxensis NBRC 107359.</title>
        <authorList>
            <person name="Komaki H."/>
            <person name="Tamura T."/>
        </authorList>
    </citation>
    <scope>NUCLEOTIDE SEQUENCE [LARGE SCALE GENOMIC DNA]</scope>
    <source>
        <strain evidence="1 2">NBRC 107359</strain>
    </source>
</reference>
<proteinExistence type="predicted"/>
<dbReference type="EMBL" id="BONI01000009">
    <property type="protein sequence ID" value="GIG04811.1"/>
    <property type="molecule type" value="Genomic_DNA"/>
</dbReference>
<protein>
    <submittedName>
        <fullName evidence="1">Uncharacterized protein</fullName>
    </submittedName>
</protein>
<accession>A0A8J3P7N5</accession>
<sequence>MHESARPLPATDDHRTRRRLSYAPPVTWLPTDLTPLLARLSGPDRRTREAAAEHLADLLRSGALHQDQAEHVISRLAEVAVAEHPGADASAARYAIGEATACYRPPLELVRRLTALPTDEPAILEDVLDILACTYDPAAEDIIRTHRADPRAEVRAAAEQALTELPGRVPGPTPQRYVTWAYADQWVRDLSAVLATFTTTFEQDRGYPCGEHTLGAAAGQAELVAMTAGELHDVMPSDLLTWCRRVREVSLPDVGAGYFLHPPDLIVAHALVEGVQWIIDGDGSRERVVVFGSDGGGTLYALNPTGTAVHRLPPGEMHDGVYRTDDPRAGVVAPHLVGFLDLLRAAVHEHVRTGAAPEL</sequence>